<dbReference type="PROSITE" id="PS00498">
    <property type="entry name" value="TYROSINASE_2"/>
    <property type="match status" value="1"/>
</dbReference>
<dbReference type="PANTHER" id="PTHR11474">
    <property type="entry name" value="TYROSINASE FAMILY MEMBER"/>
    <property type="match status" value="1"/>
</dbReference>
<keyword evidence="15" id="KW-1185">Reference proteome</keyword>
<evidence type="ECO:0000256" key="3">
    <source>
        <dbReference type="ARBA" id="ARBA00011906"/>
    </source>
</evidence>
<evidence type="ECO:0000313" key="14">
    <source>
        <dbReference type="EMBL" id="KAL2797316.1"/>
    </source>
</evidence>
<evidence type="ECO:0000256" key="11">
    <source>
        <dbReference type="SAM" id="MobiDB-lite"/>
    </source>
</evidence>
<evidence type="ECO:0000256" key="5">
    <source>
        <dbReference type="ARBA" id="ARBA00023002"/>
    </source>
</evidence>
<gene>
    <name evidence="14" type="ORF">BJX66DRAFT_348938</name>
</gene>
<evidence type="ECO:0000256" key="7">
    <source>
        <dbReference type="ARBA" id="ARBA00023033"/>
    </source>
</evidence>
<dbReference type="InterPro" id="IPR002227">
    <property type="entry name" value="Tyrosinase_Cu-bd"/>
</dbReference>
<feature type="compositionally biased region" description="Pro residues" evidence="11">
    <location>
        <begin position="626"/>
        <end position="681"/>
    </location>
</feature>
<dbReference type="Gene3D" id="2.60.310.20">
    <property type="match status" value="1"/>
</dbReference>
<dbReference type="Gene3D" id="1.10.1280.10">
    <property type="entry name" value="Di-copper center containing domain from catechol oxidase"/>
    <property type="match status" value="1"/>
</dbReference>
<name>A0ABR4GE68_9EURO</name>
<keyword evidence="7" id="KW-0503">Monooxygenase</keyword>
<evidence type="ECO:0000259" key="12">
    <source>
        <dbReference type="PROSITE" id="PS00497"/>
    </source>
</evidence>
<dbReference type="PRINTS" id="PR00092">
    <property type="entry name" value="TYROSINASE"/>
</dbReference>
<dbReference type="EMBL" id="JBFTWV010000020">
    <property type="protein sequence ID" value="KAL2797316.1"/>
    <property type="molecule type" value="Genomic_DNA"/>
</dbReference>
<evidence type="ECO:0000256" key="9">
    <source>
        <dbReference type="ARBA" id="ARBA00048233"/>
    </source>
</evidence>
<comment type="similarity">
    <text evidence="2">Belongs to the tyrosinase family.</text>
</comment>
<evidence type="ECO:0000259" key="13">
    <source>
        <dbReference type="PROSITE" id="PS00498"/>
    </source>
</evidence>
<evidence type="ECO:0000256" key="6">
    <source>
        <dbReference type="ARBA" id="ARBA00023008"/>
    </source>
</evidence>
<evidence type="ECO:0000313" key="15">
    <source>
        <dbReference type="Proteomes" id="UP001610563"/>
    </source>
</evidence>
<keyword evidence="5" id="KW-0560">Oxidoreductase</keyword>
<accession>A0ABR4GE68</accession>
<evidence type="ECO:0000256" key="1">
    <source>
        <dbReference type="ARBA" id="ARBA00001973"/>
    </source>
</evidence>
<feature type="compositionally biased region" description="Basic and acidic residues" evidence="11">
    <location>
        <begin position="602"/>
        <end position="615"/>
    </location>
</feature>
<dbReference type="PROSITE" id="PS00497">
    <property type="entry name" value="TYROSINASE_1"/>
    <property type="match status" value="1"/>
</dbReference>
<dbReference type="InterPro" id="IPR041640">
    <property type="entry name" value="Tyrosinase_C"/>
</dbReference>
<feature type="domain" description="Tyrosinase copper-binding" evidence="13">
    <location>
        <begin position="319"/>
        <end position="330"/>
    </location>
</feature>
<keyword evidence="8" id="KW-0470">Melanin biosynthesis</keyword>
<keyword evidence="4" id="KW-0479">Metal-binding</keyword>
<evidence type="ECO:0000256" key="8">
    <source>
        <dbReference type="ARBA" id="ARBA00023101"/>
    </source>
</evidence>
<evidence type="ECO:0000256" key="2">
    <source>
        <dbReference type="ARBA" id="ARBA00009928"/>
    </source>
</evidence>
<evidence type="ECO:0000256" key="4">
    <source>
        <dbReference type="ARBA" id="ARBA00022723"/>
    </source>
</evidence>
<feature type="domain" description="Tyrosinase copper-binding" evidence="12">
    <location>
        <begin position="93"/>
        <end position="110"/>
    </location>
</feature>
<feature type="region of interest" description="Disordered" evidence="11">
    <location>
        <begin position="601"/>
        <end position="685"/>
    </location>
</feature>
<reference evidence="14 15" key="1">
    <citation type="submission" date="2024-07" db="EMBL/GenBank/DDBJ databases">
        <title>Section-level genome sequencing and comparative genomics of Aspergillus sections Usti and Cavernicolus.</title>
        <authorList>
            <consortium name="Lawrence Berkeley National Laboratory"/>
            <person name="Nybo J.L."/>
            <person name="Vesth T.C."/>
            <person name="Theobald S."/>
            <person name="Frisvad J.C."/>
            <person name="Larsen T.O."/>
            <person name="Kjaerboelling I."/>
            <person name="Rothschild-Mancinelli K."/>
            <person name="Lyhne E.K."/>
            <person name="Kogle M.E."/>
            <person name="Barry K."/>
            <person name="Clum A."/>
            <person name="Na H."/>
            <person name="Ledsgaard L."/>
            <person name="Lin J."/>
            <person name="Lipzen A."/>
            <person name="Kuo A."/>
            <person name="Riley R."/>
            <person name="Mondo S."/>
            <person name="Labutti K."/>
            <person name="Haridas S."/>
            <person name="Pangalinan J."/>
            <person name="Salamov A.A."/>
            <person name="Simmons B.A."/>
            <person name="Magnuson J.K."/>
            <person name="Chen J."/>
            <person name="Drula E."/>
            <person name="Henrissat B."/>
            <person name="Wiebenga A."/>
            <person name="Lubbers R.J."/>
            <person name="Gomes A.C."/>
            <person name="Makela M.R."/>
            <person name="Stajich J."/>
            <person name="Grigoriev I.V."/>
            <person name="Mortensen U.H."/>
            <person name="De Vries R.P."/>
            <person name="Baker S.E."/>
            <person name="Andersen M.R."/>
        </authorList>
    </citation>
    <scope>NUCLEOTIDE SEQUENCE [LARGE SCALE GENOMIC DNA]</scope>
    <source>
        <strain evidence="14 15">CBS 209.92</strain>
    </source>
</reference>
<dbReference type="EC" id="1.14.18.1" evidence="3"/>
<dbReference type="Gene3D" id="2.60.120.200">
    <property type="match status" value="1"/>
</dbReference>
<comment type="cofactor">
    <cofactor evidence="1">
        <name>Cu(2+)</name>
        <dbReference type="ChEBI" id="CHEBI:29036"/>
    </cofactor>
</comment>
<dbReference type="Pfam" id="PF00264">
    <property type="entry name" value="Tyrosinase"/>
    <property type="match status" value="1"/>
</dbReference>
<dbReference type="Pfam" id="PF18132">
    <property type="entry name" value="Tyrosinase_C"/>
    <property type="match status" value="1"/>
</dbReference>
<protein>
    <recommendedName>
        <fullName evidence="3">tyrosinase</fullName>
        <ecNumber evidence="3">1.14.18.1</ecNumber>
    </recommendedName>
</protein>
<dbReference type="Proteomes" id="UP001610563">
    <property type="component" value="Unassembled WGS sequence"/>
</dbReference>
<sequence>MVYKYYPITGIAGGKGPNGEVPQRQEIDAWSSKPENRTQVVLFLKALKRLQEVPPENRDSFFQIAGIHGMPFTSWDEPHVTPEEVDKKGYCTHANYLFPTWHRPYLLLYEQRIHEIMVDEIIPSYPEKDRAPLLAAAGTWRLPYWDWAVNPKVPWLAAEPELQVSLLGKLETLQNPLYQFRMPDGKPMEAHGVGDVKAMGEETIYSYGKCLATSRCPTEEQAQPDSKDWIQGVVNNEGVEKFMVLHSAVDGKNYGAAAELVYRLLTYPIDYQEFATTAVDKAEPKISADVNIEFIHNNIHWWAGGDGGHMSQIPVATFDPIFWLHHCNIDRIIAIWQELNPDKFFTEGYQGDFDQKVIGLPMTVTPTTPLRPFHKDTDGNYWNSEEVRDFRALGYTYPDLDPVKPGSQAGIAFDADAYKTRLFEGITKKYGVSRLEALTQLELAKNGVGKPLVEGMREVDGGVAGNDFAISIRYSKFAFGGRPFNIEIYLEPADGSGRHFTPDEYVTNVYNFSTPGTVNGQEVCSNCTDLQQRDVRLTAYVPITPILNRLILEDRLASLKKDDVEAVLKRLYWQVTMAGRPVPEDQWTALNLQILVSMAEVSHSKDPQKPSKPDAEPEVLPDVGQPEPPQPLQPPQPPQPPQQPDPPQEPGPPQPPQQPEPPQPPQPPQQPDPPQPEPPKAPGVTAGESLKLEQEAGIGGSIVVESQTFDLTEPARRDLNRVVFISFDDSAEELDDDNFDGVASVNIVRKLREIQIQTKPANEGWDTHALIPFPSWLSAPSLKIRVDVKDGTYEIYLNGNHLYSLAKQLGNKSITHVQYEAEIDPPALAGELSVAKL</sequence>
<proteinExistence type="inferred from homology"/>
<keyword evidence="6" id="KW-0186">Copper</keyword>
<organism evidence="14 15">
    <name type="scientific">Aspergillus keveii</name>
    <dbReference type="NCBI Taxonomy" id="714993"/>
    <lineage>
        <taxon>Eukaryota</taxon>
        <taxon>Fungi</taxon>
        <taxon>Dikarya</taxon>
        <taxon>Ascomycota</taxon>
        <taxon>Pezizomycotina</taxon>
        <taxon>Eurotiomycetes</taxon>
        <taxon>Eurotiomycetidae</taxon>
        <taxon>Eurotiales</taxon>
        <taxon>Aspergillaceae</taxon>
        <taxon>Aspergillus</taxon>
        <taxon>Aspergillus subgen. Nidulantes</taxon>
    </lineage>
</organism>
<dbReference type="PANTHER" id="PTHR11474:SF76">
    <property type="entry name" value="SHKT DOMAIN-CONTAINING PROTEIN"/>
    <property type="match status" value="1"/>
</dbReference>
<comment type="catalytic activity">
    <reaction evidence="10">
        <text>L-tyrosine + O2 = L-dopaquinone + H2O</text>
        <dbReference type="Rhea" id="RHEA:18117"/>
        <dbReference type="ChEBI" id="CHEBI:15377"/>
        <dbReference type="ChEBI" id="CHEBI:15379"/>
        <dbReference type="ChEBI" id="CHEBI:57924"/>
        <dbReference type="ChEBI" id="CHEBI:58315"/>
        <dbReference type="EC" id="1.14.18.1"/>
    </reaction>
</comment>
<comment type="caution">
    <text evidence="14">The sequence shown here is derived from an EMBL/GenBank/DDBJ whole genome shotgun (WGS) entry which is preliminary data.</text>
</comment>
<dbReference type="InterPro" id="IPR050316">
    <property type="entry name" value="Tyrosinase/Hemocyanin"/>
</dbReference>
<dbReference type="SUPFAM" id="SSF81995">
    <property type="entry name" value="beta-sandwich domain of Sec23/24"/>
    <property type="match status" value="1"/>
</dbReference>
<evidence type="ECO:0000256" key="10">
    <source>
        <dbReference type="ARBA" id="ARBA00048881"/>
    </source>
</evidence>
<dbReference type="SUPFAM" id="SSF48056">
    <property type="entry name" value="Di-copper centre-containing domain"/>
    <property type="match status" value="1"/>
</dbReference>
<comment type="catalytic activity">
    <reaction evidence="9">
        <text>2 L-dopa + O2 = 2 L-dopaquinone + 2 H2O</text>
        <dbReference type="Rhea" id="RHEA:34287"/>
        <dbReference type="ChEBI" id="CHEBI:15377"/>
        <dbReference type="ChEBI" id="CHEBI:15379"/>
        <dbReference type="ChEBI" id="CHEBI:57504"/>
        <dbReference type="ChEBI" id="CHEBI:57924"/>
        <dbReference type="EC" id="1.14.18.1"/>
    </reaction>
</comment>
<dbReference type="InterPro" id="IPR008922">
    <property type="entry name" value="Di-copper_centre_dom_sf"/>
</dbReference>